<dbReference type="Pfam" id="PF07992">
    <property type="entry name" value="Pyr_redox_2"/>
    <property type="match status" value="1"/>
</dbReference>
<dbReference type="NCBIfam" id="NF004776">
    <property type="entry name" value="PRK06116.1"/>
    <property type="match status" value="1"/>
</dbReference>
<dbReference type="Gene3D" id="3.30.390.30">
    <property type="match status" value="1"/>
</dbReference>
<protein>
    <submittedName>
        <fullName evidence="13">Glutathione-disulfide reductase</fullName>
    </submittedName>
</protein>
<dbReference type="PROSITE" id="PS00076">
    <property type="entry name" value="PYRIDINE_REDOX_1"/>
    <property type="match status" value="1"/>
</dbReference>
<accession>A0A2W4YCY8</accession>
<keyword evidence="8" id="KW-0547">Nucleotide-binding</keyword>
<feature type="domain" description="Pyridine nucleotide-disulphide oxidoreductase dimerisation" evidence="11">
    <location>
        <begin position="352"/>
        <end position="462"/>
    </location>
</feature>
<dbReference type="InterPro" id="IPR016156">
    <property type="entry name" value="FAD/NAD-linked_Rdtase_dimer_sf"/>
</dbReference>
<dbReference type="PANTHER" id="PTHR42737:SF2">
    <property type="entry name" value="GLUTATHIONE REDUCTASE"/>
    <property type="match status" value="1"/>
</dbReference>
<dbReference type="PRINTS" id="PR00368">
    <property type="entry name" value="FADPNR"/>
</dbReference>
<dbReference type="PIRSF" id="PIRSF000350">
    <property type="entry name" value="Mercury_reductase_MerA"/>
    <property type="match status" value="1"/>
</dbReference>
<dbReference type="InterPro" id="IPR004099">
    <property type="entry name" value="Pyr_nucl-diS_OxRdtase_dimer"/>
</dbReference>
<reference evidence="14" key="1">
    <citation type="submission" date="2018-04" db="EMBL/GenBank/DDBJ databases">
        <authorList>
            <person name="Cornet L."/>
        </authorList>
    </citation>
    <scope>NUCLEOTIDE SEQUENCE [LARGE SCALE GENOMIC DNA]</scope>
</reference>
<feature type="disulfide bond" description="Redox-active" evidence="9">
    <location>
        <begin position="42"/>
        <end position="47"/>
    </location>
</feature>
<dbReference type="GO" id="GO:0034599">
    <property type="term" value="P:cellular response to oxidative stress"/>
    <property type="evidence" value="ECO:0007669"/>
    <property type="project" value="TreeGrafter"/>
</dbReference>
<feature type="domain" description="FAD/NAD(P)-binding" evidence="12">
    <location>
        <begin position="5"/>
        <end position="332"/>
    </location>
</feature>
<dbReference type="AlphaFoldDB" id="A0A2W4YCY8"/>
<dbReference type="GO" id="GO:0004362">
    <property type="term" value="F:glutathione-disulfide reductase (NADPH) activity"/>
    <property type="evidence" value="ECO:0007669"/>
    <property type="project" value="TreeGrafter"/>
</dbReference>
<evidence type="ECO:0000256" key="10">
    <source>
        <dbReference type="RuleBase" id="RU003691"/>
    </source>
</evidence>
<dbReference type="EMBL" id="QBMN01000015">
    <property type="protein sequence ID" value="PZO44715.1"/>
    <property type="molecule type" value="Genomic_DNA"/>
</dbReference>
<dbReference type="InterPro" id="IPR001100">
    <property type="entry name" value="Pyr_nuc-diS_OxRdtase"/>
</dbReference>
<evidence type="ECO:0000256" key="6">
    <source>
        <dbReference type="ARBA" id="ARBA00023284"/>
    </source>
</evidence>
<dbReference type="PRINTS" id="PR00411">
    <property type="entry name" value="PNDRDTASEI"/>
</dbReference>
<evidence type="ECO:0000256" key="4">
    <source>
        <dbReference type="ARBA" id="ARBA00023002"/>
    </source>
</evidence>
<dbReference type="GO" id="GO:0050660">
    <property type="term" value="F:flavin adenine dinucleotide binding"/>
    <property type="evidence" value="ECO:0007669"/>
    <property type="project" value="InterPro"/>
</dbReference>
<reference evidence="13 14" key="2">
    <citation type="submission" date="2018-06" db="EMBL/GenBank/DDBJ databases">
        <title>Metagenomic assembly of (sub)arctic Cyanobacteria and their associated microbiome from non-axenic cultures.</title>
        <authorList>
            <person name="Baurain D."/>
        </authorList>
    </citation>
    <scope>NUCLEOTIDE SEQUENCE [LARGE SCALE GENOMIC DNA]</scope>
    <source>
        <strain evidence="13">ULC041bin1</strain>
    </source>
</reference>
<proteinExistence type="inferred from homology"/>
<feature type="binding site" evidence="8">
    <location>
        <begin position="174"/>
        <end position="181"/>
    </location>
    <ligand>
        <name>NAD(+)</name>
        <dbReference type="ChEBI" id="CHEBI:57540"/>
    </ligand>
</feature>
<evidence type="ECO:0000259" key="11">
    <source>
        <dbReference type="Pfam" id="PF02852"/>
    </source>
</evidence>
<evidence type="ECO:0000256" key="8">
    <source>
        <dbReference type="PIRSR" id="PIRSR000350-3"/>
    </source>
</evidence>
<feature type="binding site" evidence="8">
    <location>
        <position position="317"/>
    </location>
    <ligand>
        <name>FAD</name>
        <dbReference type="ChEBI" id="CHEBI:57692"/>
    </ligand>
</feature>
<dbReference type="InterPro" id="IPR036188">
    <property type="entry name" value="FAD/NAD-bd_sf"/>
</dbReference>
<sequence length="463" mass="49498">MTYDFDMFVIGGGSGGIAAARRAAEHGARVGLAEASRLGGTCVNRGCVPKKLMVYASHFPDQFEAAAGYGWAVGDRSFHWPTLMTAINGEVSRLNGIYQNMLDKSGVQLFRHHAQFTDEHTLAVGDATITAAKILIAVGGQPTRPDDIPGIDQAITSDDIFHLPEQPQRIVIIGGGYIGSEFACILHGLGSEVTQLIRADKILRGFDDDLRAEIHGAMQRRGIKIIDHIEQVTINKSDSGLTVKVTRRGSEASESEASESEESATVFCDVVSLAATGRSPNLQGLGLDCTGVEIKQGAIAVDAHHRTAVPHIFAVGDVTDRVNLTPVAVREGREVADTEFGDGPSPMSYDTIPTAVFTTPEMSTVGLGEAAAIEKFGAADIQTFSSRFRSMYYTLPDIKTKTLMKLVVQKSTDRVLGAHMVGDHAAEIIQGIAIAVKMGATKTDFDATVAIHPSSAEEFVTMR</sequence>
<dbReference type="Gene3D" id="3.50.50.60">
    <property type="entry name" value="FAD/NAD(P)-binding domain"/>
    <property type="match status" value="2"/>
</dbReference>
<keyword evidence="3 8" id="KW-0274">FAD</keyword>
<keyword evidence="5" id="KW-1015">Disulfide bond</keyword>
<keyword evidence="2 10" id="KW-0285">Flavoprotein</keyword>
<evidence type="ECO:0000259" key="12">
    <source>
        <dbReference type="Pfam" id="PF07992"/>
    </source>
</evidence>
<feature type="binding site" evidence="8">
    <location>
        <position position="51"/>
    </location>
    <ligand>
        <name>FAD</name>
        <dbReference type="ChEBI" id="CHEBI:57692"/>
    </ligand>
</feature>
<dbReference type="InterPro" id="IPR012999">
    <property type="entry name" value="Pyr_OxRdtase_I_AS"/>
</dbReference>
<dbReference type="PANTHER" id="PTHR42737">
    <property type="entry name" value="GLUTATHIONE REDUCTASE"/>
    <property type="match status" value="1"/>
</dbReference>
<dbReference type="Pfam" id="PF02852">
    <property type="entry name" value="Pyr_redox_dim"/>
    <property type="match status" value="1"/>
</dbReference>
<comment type="cofactor">
    <cofactor evidence="8">
        <name>FAD</name>
        <dbReference type="ChEBI" id="CHEBI:57692"/>
    </cofactor>
    <text evidence="8">Binds 1 FAD per subunit.</text>
</comment>
<evidence type="ECO:0000313" key="14">
    <source>
        <dbReference type="Proteomes" id="UP000249081"/>
    </source>
</evidence>
<dbReference type="GO" id="GO:0005829">
    <property type="term" value="C:cytosol"/>
    <property type="evidence" value="ECO:0007669"/>
    <property type="project" value="TreeGrafter"/>
</dbReference>
<keyword evidence="8" id="KW-0520">NAD</keyword>
<organism evidence="13 14">
    <name type="scientific">Shackletoniella antarctica</name>
    <dbReference type="NCBI Taxonomy" id="268115"/>
    <lineage>
        <taxon>Bacteria</taxon>
        <taxon>Bacillati</taxon>
        <taxon>Cyanobacteriota</taxon>
        <taxon>Cyanophyceae</taxon>
        <taxon>Oculatellales</taxon>
        <taxon>Oculatellaceae</taxon>
        <taxon>Shackletoniella</taxon>
    </lineage>
</organism>
<dbReference type="GO" id="GO:0045454">
    <property type="term" value="P:cell redox homeostasis"/>
    <property type="evidence" value="ECO:0007669"/>
    <property type="project" value="InterPro"/>
</dbReference>
<comment type="caution">
    <text evidence="13">The sequence shown here is derived from an EMBL/GenBank/DDBJ whole genome shotgun (WGS) entry which is preliminary data.</text>
</comment>
<dbReference type="Proteomes" id="UP000249081">
    <property type="component" value="Unassembled WGS sequence"/>
</dbReference>
<comment type="similarity">
    <text evidence="1 10">Belongs to the class-I pyridine nucleotide-disulfide oxidoreductase family.</text>
</comment>
<feature type="active site" description="Proton acceptor" evidence="7">
    <location>
        <position position="452"/>
    </location>
</feature>
<evidence type="ECO:0000256" key="7">
    <source>
        <dbReference type="PIRSR" id="PIRSR000350-2"/>
    </source>
</evidence>
<evidence type="ECO:0000256" key="3">
    <source>
        <dbReference type="ARBA" id="ARBA00022827"/>
    </source>
</evidence>
<evidence type="ECO:0000256" key="2">
    <source>
        <dbReference type="ARBA" id="ARBA00022630"/>
    </source>
</evidence>
<gene>
    <name evidence="13" type="ORF">DCF17_03585</name>
</gene>
<dbReference type="SUPFAM" id="SSF51905">
    <property type="entry name" value="FAD/NAD(P)-binding domain"/>
    <property type="match status" value="1"/>
</dbReference>
<evidence type="ECO:0000256" key="1">
    <source>
        <dbReference type="ARBA" id="ARBA00007532"/>
    </source>
</evidence>
<name>A0A2W4YCY8_9CYAN</name>
<evidence type="ECO:0000256" key="5">
    <source>
        <dbReference type="ARBA" id="ARBA00023157"/>
    </source>
</evidence>
<evidence type="ECO:0000256" key="9">
    <source>
        <dbReference type="PIRSR" id="PIRSR000350-4"/>
    </source>
</evidence>
<dbReference type="InterPro" id="IPR023753">
    <property type="entry name" value="FAD/NAD-binding_dom"/>
</dbReference>
<keyword evidence="6 10" id="KW-0676">Redox-active center</keyword>
<dbReference type="InterPro" id="IPR046952">
    <property type="entry name" value="GSHR/TRXR-like"/>
</dbReference>
<evidence type="ECO:0000313" key="13">
    <source>
        <dbReference type="EMBL" id="PZO44715.1"/>
    </source>
</evidence>
<dbReference type="SUPFAM" id="SSF55424">
    <property type="entry name" value="FAD/NAD-linked reductases, dimerisation (C-terminal) domain"/>
    <property type="match status" value="1"/>
</dbReference>
<feature type="binding site" evidence="8">
    <location>
        <position position="277"/>
    </location>
    <ligand>
        <name>NAD(+)</name>
        <dbReference type="ChEBI" id="CHEBI:57540"/>
    </ligand>
</feature>
<dbReference type="GO" id="GO:0006749">
    <property type="term" value="P:glutathione metabolic process"/>
    <property type="evidence" value="ECO:0007669"/>
    <property type="project" value="TreeGrafter"/>
</dbReference>
<keyword evidence="4 10" id="KW-0560">Oxidoreductase</keyword>